<feature type="transmembrane region" description="Helical" evidence="2">
    <location>
        <begin position="210"/>
        <end position="231"/>
    </location>
</feature>
<dbReference type="Proteomes" id="UP000637628">
    <property type="component" value="Unassembled WGS sequence"/>
</dbReference>
<dbReference type="EMBL" id="BOML01000090">
    <property type="protein sequence ID" value="GIE07834.1"/>
    <property type="molecule type" value="Genomic_DNA"/>
</dbReference>
<accession>A0ABQ3ZDE6</accession>
<name>A0ABQ3ZDE6_9ACTN</name>
<gene>
    <name evidence="3" type="ORF">Adu01nite_91840</name>
</gene>
<sequence>MVHRRPGNREGMLFTATGVAHAVMFFGRQYGLRPGGSWIGWLGVWPLPLVLVLVGVTVMCFPSGRLPSRRWRPVVGVMAAIGLVLSGVSALWPVEYARTGLLAAHPLALPGGAAAETFYDTARPIGYLLFQLTWAVCVVVRVRAASGDEARQLRWFVYAVTVSAAVMLLGFVLWRSPIPGVLAVPLIAAAAGAAIVKYRLYDIDPVINKSLVFGAMALVVTAGYIAVVTGIGSLVDGHGTVLSLIATAVVAVAFEPLRRRVQRLADRLVHGRRVTPYEALARLSAHVTAPLDGICTTVADAIGAREVVLWTGPPEELRAASAWPATAPLPPEPRRLTDLEATPGAARRRFPRRDHRDEGTRRGHVQRGETSGRRPGRPGRPGAGAAGDGAAPGRGG</sequence>
<organism evidence="3 4">
    <name type="scientific">Paractinoplanes durhamensis</name>
    <dbReference type="NCBI Taxonomy" id="113563"/>
    <lineage>
        <taxon>Bacteria</taxon>
        <taxon>Bacillati</taxon>
        <taxon>Actinomycetota</taxon>
        <taxon>Actinomycetes</taxon>
        <taxon>Micromonosporales</taxon>
        <taxon>Micromonosporaceae</taxon>
        <taxon>Paractinoplanes</taxon>
    </lineage>
</organism>
<dbReference type="RefSeq" id="WP_203735666.1">
    <property type="nucleotide sequence ID" value="NZ_BAAATX010000049.1"/>
</dbReference>
<protein>
    <submittedName>
        <fullName evidence="3">Uncharacterized protein</fullName>
    </submittedName>
</protein>
<evidence type="ECO:0000313" key="3">
    <source>
        <dbReference type="EMBL" id="GIE07834.1"/>
    </source>
</evidence>
<feature type="region of interest" description="Disordered" evidence="1">
    <location>
        <begin position="319"/>
        <end position="396"/>
    </location>
</feature>
<keyword evidence="4" id="KW-1185">Reference proteome</keyword>
<keyword evidence="2" id="KW-0472">Membrane</keyword>
<feature type="transmembrane region" description="Helical" evidence="2">
    <location>
        <begin position="155"/>
        <end position="174"/>
    </location>
</feature>
<reference evidence="3 4" key="1">
    <citation type="submission" date="2021-01" db="EMBL/GenBank/DDBJ databases">
        <title>Whole genome shotgun sequence of Actinoplanes durhamensis NBRC 14914.</title>
        <authorList>
            <person name="Komaki H."/>
            <person name="Tamura T."/>
        </authorList>
    </citation>
    <scope>NUCLEOTIDE SEQUENCE [LARGE SCALE GENOMIC DNA]</scope>
    <source>
        <strain evidence="3 4">NBRC 14914</strain>
    </source>
</reference>
<feature type="transmembrane region" description="Helical" evidence="2">
    <location>
        <begin position="73"/>
        <end position="92"/>
    </location>
</feature>
<evidence type="ECO:0000313" key="4">
    <source>
        <dbReference type="Proteomes" id="UP000637628"/>
    </source>
</evidence>
<evidence type="ECO:0000256" key="1">
    <source>
        <dbReference type="SAM" id="MobiDB-lite"/>
    </source>
</evidence>
<feature type="compositionally biased region" description="Basic and acidic residues" evidence="1">
    <location>
        <begin position="354"/>
        <end position="372"/>
    </location>
</feature>
<proteinExistence type="predicted"/>
<feature type="transmembrane region" description="Helical" evidence="2">
    <location>
        <begin position="125"/>
        <end position="143"/>
    </location>
</feature>
<feature type="transmembrane region" description="Helical" evidence="2">
    <location>
        <begin position="180"/>
        <end position="198"/>
    </location>
</feature>
<feature type="transmembrane region" description="Helical" evidence="2">
    <location>
        <begin position="12"/>
        <end position="32"/>
    </location>
</feature>
<feature type="transmembrane region" description="Helical" evidence="2">
    <location>
        <begin position="237"/>
        <end position="257"/>
    </location>
</feature>
<feature type="transmembrane region" description="Helical" evidence="2">
    <location>
        <begin position="38"/>
        <end position="61"/>
    </location>
</feature>
<feature type="compositionally biased region" description="Gly residues" evidence="1">
    <location>
        <begin position="379"/>
        <end position="396"/>
    </location>
</feature>
<keyword evidence="2" id="KW-1133">Transmembrane helix</keyword>
<evidence type="ECO:0000256" key="2">
    <source>
        <dbReference type="SAM" id="Phobius"/>
    </source>
</evidence>
<keyword evidence="2" id="KW-0812">Transmembrane</keyword>
<comment type="caution">
    <text evidence="3">The sequence shown here is derived from an EMBL/GenBank/DDBJ whole genome shotgun (WGS) entry which is preliminary data.</text>
</comment>